<dbReference type="AlphaFoldDB" id="A0AAD7P6J2"/>
<gene>
    <name evidence="4" type="ORF">O6P43_033411</name>
</gene>
<evidence type="ECO:0000256" key="2">
    <source>
        <dbReference type="ARBA" id="ARBA00023136"/>
    </source>
</evidence>
<protein>
    <submittedName>
        <fullName evidence="4">Late embryogenesis abundant protein, LEA-14</fullName>
    </submittedName>
</protein>
<dbReference type="InterPro" id="IPR044839">
    <property type="entry name" value="NDR1-like"/>
</dbReference>
<dbReference type="PANTHER" id="PTHR31234">
    <property type="entry name" value="LATE EMBRYOGENESIS ABUNDANT (LEA) HYDROXYPROLINE-RICH GLYCOPROTEIN FAMILY"/>
    <property type="match status" value="1"/>
</dbReference>
<keyword evidence="3" id="KW-1133">Transmembrane helix</keyword>
<comment type="subcellular location">
    <subcellularLocation>
        <location evidence="1">Membrane</location>
    </subcellularLocation>
</comment>
<evidence type="ECO:0000313" key="5">
    <source>
        <dbReference type="Proteomes" id="UP001163823"/>
    </source>
</evidence>
<evidence type="ECO:0000256" key="1">
    <source>
        <dbReference type="ARBA" id="ARBA00004370"/>
    </source>
</evidence>
<organism evidence="4 5">
    <name type="scientific">Quillaja saponaria</name>
    <name type="common">Soap bark tree</name>
    <dbReference type="NCBI Taxonomy" id="32244"/>
    <lineage>
        <taxon>Eukaryota</taxon>
        <taxon>Viridiplantae</taxon>
        <taxon>Streptophyta</taxon>
        <taxon>Embryophyta</taxon>
        <taxon>Tracheophyta</taxon>
        <taxon>Spermatophyta</taxon>
        <taxon>Magnoliopsida</taxon>
        <taxon>eudicotyledons</taxon>
        <taxon>Gunneridae</taxon>
        <taxon>Pentapetalae</taxon>
        <taxon>rosids</taxon>
        <taxon>fabids</taxon>
        <taxon>Fabales</taxon>
        <taxon>Quillajaceae</taxon>
        <taxon>Quillaja</taxon>
    </lineage>
</organism>
<dbReference type="PANTHER" id="PTHR31234:SF55">
    <property type="entry name" value="LATE EMBRYOGENESIS ABUNDANT (LEA) HYDROXYPROLINE-RICH GLYCOPROTEIN FAMILY"/>
    <property type="match status" value="1"/>
</dbReference>
<keyword evidence="2 3" id="KW-0472">Membrane</keyword>
<dbReference type="EMBL" id="JARAOO010000014">
    <property type="protein sequence ID" value="KAJ7943932.1"/>
    <property type="molecule type" value="Genomic_DNA"/>
</dbReference>
<comment type="caution">
    <text evidence="4">The sequence shown here is derived from an EMBL/GenBank/DDBJ whole genome shotgun (WGS) entry which is preliminary data.</text>
</comment>
<reference evidence="4" key="1">
    <citation type="journal article" date="2023" name="Science">
        <title>Elucidation of the pathway for biosynthesis of saponin adjuvants from the soapbark tree.</title>
        <authorList>
            <person name="Reed J."/>
            <person name="Orme A."/>
            <person name="El-Demerdash A."/>
            <person name="Owen C."/>
            <person name="Martin L.B.B."/>
            <person name="Misra R.C."/>
            <person name="Kikuchi S."/>
            <person name="Rejzek M."/>
            <person name="Martin A.C."/>
            <person name="Harkess A."/>
            <person name="Leebens-Mack J."/>
            <person name="Louveau T."/>
            <person name="Stephenson M.J."/>
            <person name="Osbourn A."/>
        </authorList>
    </citation>
    <scope>NUCLEOTIDE SEQUENCE</scope>
    <source>
        <strain evidence="4">S10</strain>
    </source>
</reference>
<evidence type="ECO:0000313" key="4">
    <source>
        <dbReference type="EMBL" id="KAJ7943932.1"/>
    </source>
</evidence>
<dbReference type="Proteomes" id="UP001163823">
    <property type="component" value="Chromosome 14"/>
</dbReference>
<name>A0AAD7P6J2_QUISA</name>
<accession>A0AAD7P6J2</accession>
<evidence type="ECO:0000256" key="3">
    <source>
        <dbReference type="SAM" id="Phobius"/>
    </source>
</evidence>
<dbReference type="GO" id="GO:0098542">
    <property type="term" value="P:defense response to other organism"/>
    <property type="evidence" value="ECO:0007669"/>
    <property type="project" value="InterPro"/>
</dbReference>
<sequence>MTCLAEGLPIKTPNRSAKVHPCNISENDFHLHDSRLEEPRGTASGAVWKLFFFLMASITICCSLIITVAWFTLRPKNPAMLLDSFNIPTFNLSESTLTADYNLDVTFKNPNRLWDIYFGNIEFYMYYQVHSLCGTTVKDFKLAKKKEETLNASMEQGGYWFWNNSVLNNFRVDYRTGMVSFHVEMATRLSFQGVWWLWWTEQGYVEYSCSSVNVSFENGTGGMPIVDTMPMLCHSEQ</sequence>
<proteinExistence type="predicted"/>
<feature type="transmembrane region" description="Helical" evidence="3">
    <location>
        <begin position="50"/>
        <end position="73"/>
    </location>
</feature>
<dbReference type="GO" id="GO:0005886">
    <property type="term" value="C:plasma membrane"/>
    <property type="evidence" value="ECO:0007669"/>
    <property type="project" value="TreeGrafter"/>
</dbReference>
<keyword evidence="5" id="KW-1185">Reference proteome</keyword>
<keyword evidence="3" id="KW-0812">Transmembrane</keyword>
<dbReference type="KEGG" id="qsa:O6P43_033411"/>